<accession>A0ABP8LCJ8</accession>
<dbReference type="InterPro" id="IPR024240">
    <property type="entry name" value="NAGLU_N"/>
</dbReference>
<dbReference type="Pfam" id="PF12972">
    <property type="entry name" value="NAGLU_C"/>
    <property type="match status" value="1"/>
</dbReference>
<dbReference type="Gene3D" id="1.20.120.670">
    <property type="entry name" value="N-acetyl-b-d-glucoasminidase"/>
    <property type="match status" value="1"/>
</dbReference>
<dbReference type="Proteomes" id="UP001500622">
    <property type="component" value="Unassembled WGS sequence"/>
</dbReference>
<dbReference type="InterPro" id="IPR007781">
    <property type="entry name" value="NAGLU"/>
</dbReference>
<dbReference type="Gene3D" id="3.20.20.80">
    <property type="entry name" value="Glycosidases"/>
    <property type="match status" value="1"/>
</dbReference>
<dbReference type="RefSeq" id="WP_345216499.1">
    <property type="nucleotide sequence ID" value="NZ_BAABGN010000011.1"/>
</dbReference>
<sequence>MRSAHEGPDWEPALDGLAARVIGARAADVTFEWLDGPGRRFSYSATQGQLTVRATGPGSAAVGLHDYLRRHCGTAVSWDDPRPPGPRWLPDAPPTERSAHVTETYYLNFCTFSYTSAWWDWEQWEREIDWMALHGITTPLMMVGHEAVIERVLLDEGLEPAAVSGFLSGPAYLPFLAMGNLDGFAGPLPDGWIPARRKLAGQILQRQRDLGMRPVLPAFTGHVPAELAAGRGSSREWQGHRTQVIGPEDPLFRRLAASTVHVQQELWGTDHRYASDPFIEMVPVEDDPDYPGRVAEALLAGLTDADRQAVWFLQCWPFAYQSDFWTEERVRAFLEAIPDERLVLLDLWAEEAPQWRRFDGFAGRGWMWCALLNFGGRNDPLADLPGLDQELDRALGSENPPVGIGLSMEATGTAPAYFERLLDLTWRDAPPLGDWLREWAAQRYRLPAGPVLEDATAAWHGLASTVLASGDLRIFPEDFTGLITQRPELDLFSSPNRLRHEVSELLWYKPTTLADAWRSLVAVGEAAPERAAGALGHDLAEVASAVLPRYAELCFLAAFDPASDRQDDDGARFFAVLEDLERLLGTRAELRYDTWERAAARWATSPEDERALADNARRLVTVWGDVGDGRLDDYSARLWAGLISYYRDRWRLWADAHRHTSDDGTGKHLEAALRRREHAFLRDGPAPLPAGGDVVAESRRLVDRYADAFCDEVQRFRANLPAGRAGTHPKMGTDR</sequence>
<evidence type="ECO:0000256" key="1">
    <source>
        <dbReference type="ARBA" id="ARBA00022801"/>
    </source>
</evidence>
<dbReference type="InterPro" id="IPR024732">
    <property type="entry name" value="NAGLU_C"/>
</dbReference>
<feature type="domain" description="Alpha-N-acetylglucosaminidase tim-barrel" evidence="2">
    <location>
        <begin position="105"/>
        <end position="427"/>
    </location>
</feature>
<protein>
    <submittedName>
        <fullName evidence="5">Alpha-N-acetylglucosaminidase</fullName>
    </submittedName>
</protein>
<feature type="domain" description="Alpha-N-acetylglucosaminidase C-terminal" evidence="4">
    <location>
        <begin position="435"/>
        <end position="702"/>
    </location>
</feature>
<dbReference type="Pfam" id="PF05089">
    <property type="entry name" value="NAGLU"/>
    <property type="match status" value="1"/>
</dbReference>
<comment type="caution">
    <text evidence="5">The sequence shown here is derived from an EMBL/GenBank/DDBJ whole genome shotgun (WGS) entry which is preliminary data.</text>
</comment>
<dbReference type="InterPro" id="IPR024733">
    <property type="entry name" value="NAGLU_tim-barrel"/>
</dbReference>
<evidence type="ECO:0000259" key="4">
    <source>
        <dbReference type="Pfam" id="PF12972"/>
    </source>
</evidence>
<keyword evidence="6" id="KW-1185">Reference proteome</keyword>
<dbReference type="Pfam" id="PF12971">
    <property type="entry name" value="NAGLU_N"/>
    <property type="match status" value="1"/>
</dbReference>
<proteinExistence type="predicted"/>
<gene>
    <name evidence="5" type="ORF">GCM10023169_23950</name>
</gene>
<dbReference type="PANTHER" id="PTHR12872:SF1">
    <property type="entry name" value="ALPHA-N-ACETYLGLUCOSAMINIDASE"/>
    <property type="match status" value="1"/>
</dbReference>
<evidence type="ECO:0000313" key="6">
    <source>
        <dbReference type="Proteomes" id="UP001500622"/>
    </source>
</evidence>
<evidence type="ECO:0000259" key="3">
    <source>
        <dbReference type="Pfam" id="PF12971"/>
    </source>
</evidence>
<dbReference type="InterPro" id="IPR029018">
    <property type="entry name" value="Hex-like_dom2"/>
</dbReference>
<feature type="domain" description="Alpha-N-acetylglucosaminidase N-terminal" evidence="3">
    <location>
        <begin position="13"/>
        <end position="90"/>
    </location>
</feature>
<evidence type="ECO:0000313" key="5">
    <source>
        <dbReference type="EMBL" id="GAA4425858.1"/>
    </source>
</evidence>
<keyword evidence="1" id="KW-0378">Hydrolase</keyword>
<organism evidence="5 6">
    <name type="scientific">Georgenia halophila</name>
    <dbReference type="NCBI Taxonomy" id="620889"/>
    <lineage>
        <taxon>Bacteria</taxon>
        <taxon>Bacillati</taxon>
        <taxon>Actinomycetota</taxon>
        <taxon>Actinomycetes</taxon>
        <taxon>Micrococcales</taxon>
        <taxon>Bogoriellaceae</taxon>
        <taxon>Georgenia</taxon>
    </lineage>
</organism>
<dbReference type="Gene3D" id="3.30.379.10">
    <property type="entry name" value="Chitobiase/beta-hexosaminidase domain 2-like"/>
    <property type="match status" value="1"/>
</dbReference>
<name>A0ABP8LCJ8_9MICO</name>
<dbReference type="PANTHER" id="PTHR12872">
    <property type="entry name" value="ALPHA-N-ACETYLGLUCOSAMINIDASE"/>
    <property type="match status" value="1"/>
</dbReference>
<dbReference type="EMBL" id="BAABGN010000011">
    <property type="protein sequence ID" value="GAA4425858.1"/>
    <property type="molecule type" value="Genomic_DNA"/>
</dbReference>
<evidence type="ECO:0000259" key="2">
    <source>
        <dbReference type="Pfam" id="PF05089"/>
    </source>
</evidence>
<reference evidence="6" key="1">
    <citation type="journal article" date="2019" name="Int. J. Syst. Evol. Microbiol.">
        <title>The Global Catalogue of Microorganisms (GCM) 10K type strain sequencing project: providing services to taxonomists for standard genome sequencing and annotation.</title>
        <authorList>
            <consortium name="The Broad Institute Genomics Platform"/>
            <consortium name="The Broad Institute Genome Sequencing Center for Infectious Disease"/>
            <person name="Wu L."/>
            <person name="Ma J."/>
        </authorList>
    </citation>
    <scope>NUCLEOTIDE SEQUENCE [LARGE SCALE GENOMIC DNA]</scope>
    <source>
        <strain evidence="6">JCM 17810</strain>
    </source>
</reference>